<dbReference type="PRINTS" id="PR00412">
    <property type="entry name" value="EPOXHYDRLASE"/>
</dbReference>
<dbReference type="RefSeq" id="WP_340360749.1">
    <property type="nucleotide sequence ID" value="NZ_JBBKZU010000021.1"/>
</dbReference>
<dbReference type="SUPFAM" id="SSF53474">
    <property type="entry name" value="alpha/beta-Hydrolases"/>
    <property type="match status" value="1"/>
</dbReference>
<gene>
    <name evidence="3" type="ORF">WKW77_31085</name>
</gene>
<dbReference type="InterPro" id="IPR029058">
    <property type="entry name" value="AB_hydrolase_fold"/>
</dbReference>
<feature type="domain" description="AB hydrolase-1" evidence="2">
    <location>
        <begin position="26"/>
        <end position="191"/>
    </location>
</feature>
<reference evidence="3 4" key="1">
    <citation type="submission" date="2024-03" db="EMBL/GenBank/DDBJ databases">
        <title>Novel species of the genus Variovorax.</title>
        <authorList>
            <person name="Liu Q."/>
            <person name="Xin Y.-H."/>
        </authorList>
    </citation>
    <scope>NUCLEOTIDE SEQUENCE [LARGE SCALE GENOMIC DNA]</scope>
    <source>
        <strain evidence="3 4">KACC 18899</strain>
    </source>
</reference>
<keyword evidence="4" id="KW-1185">Reference proteome</keyword>
<proteinExistence type="predicted"/>
<evidence type="ECO:0000256" key="1">
    <source>
        <dbReference type="ARBA" id="ARBA00022801"/>
    </source>
</evidence>
<dbReference type="Gene3D" id="3.40.50.1820">
    <property type="entry name" value="alpha/beta hydrolase"/>
    <property type="match status" value="1"/>
</dbReference>
<sequence length="283" mass="31614">MTFAPEHHYAKVGDSLVHFVTAGEGPALVLLHGWPQTWYAWRKVMPELSKSYRVIAPDLRGLGDSSRPSSGFDMRTVAGEIANLLQGHLGLKKIHLAGHDWGGPAAFALAAFHPGLVQKLVMWDAAVPGDGSGSYSQAGRRWHHAFHQTLDLPEALIAGREDVYYRWFYRQFGHRPDAMSESDIQEYLRTYRDVATLRTGLSYYRNVPQDVRDNEEFLRNGRLTMPILAYGGAESMGRGEEGFTSLQRVGQDVKGGTIPDCGHWVAEERPEFVIAEMSAFLRG</sequence>
<evidence type="ECO:0000313" key="3">
    <source>
        <dbReference type="EMBL" id="MEJ8815544.1"/>
    </source>
</evidence>
<dbReference type="Proteomes" id="UP001365846">
    <property type="component" value="Unassembled WGS sequence"/>
</dbReference>
<evidence type="ECO:0000313" key="4">
    <source>
        <dbReference type="Proteomes" id="UP001365846"/>
    </source>
</evidence>
<dbReference type="InterPro" id="IPR000073">
    <property type="entry name" value="AB_hydrolase_1"/>
</dbReference>
<keyword evidence="1 3" id="KW-0378">Hydrolase</keyword>
<dbReference type="InterPro" id="IPR000639">
    <property type="entry name" value="Epox_hydrolase-like"/>
</dbReference>
<dbReference type="GO" id="GO:0016787">
    <property type="term" value="F:hydrolase activity"/>
    <property type="evidence" value="ECO:0007669"/>
    <property type="project" value="UniProtKB-KW"/>
</dbReference>
<dbReference type="Pfam" id="PF00561">
    <property type="entry name" value="Abhydrolase_1"/>
    <property type="match status" value="1"/>
</dbReference>
<accession>A0ABU8VPG4</accession>
<protein>
    <submittedName>
        <fullName evidence="3">Alpha/beta hydrolase</fullName>
    </submittedName>
</protein>
<dbReference type="PRINTS" id="PR00111">
    <property type="entry name" value="ABHYDROLASE"/>
</dbReference>
<name>A0ABU8VPG4_9BURK</name>
<dbReference type="PANTHER" id="PTHR43329">
    <property type="entry name" value="EPOXIDE HYDROLASE"/>
    <property type="match status" value="1"/>
</dbReference>
<evidence type="ECO:0000259" key="2">
    <source>
        <dbReference type="Pfam" id="PF00561"/>
    </source>
</evidence>
<organism evidence="3 4">
    <name type="scientific">Variovorax ureilyticus</name>
    <dbReference type="NCBI Taxonomy" id="1836198"/>
    <lineage>
        <taxon>Bacteria</taxon>
        <taxon>Pseudomonadati</taxon>
        <taxon>Pseudomonadota</taxon>
        <taxon>Betaproteobacteria</taxon>
        <taxon>Burkholderiales</taxon>
        <taxon>Comamonadaceae</taxon>
        <taxon>Variovorax</taxon>
    </lineage>
</organism>
<comment type="caution">
    <text evidence="3">The sequence shown here is derived from an EMBL/GenBank/DDBJ whole genome shotgun (WGS) entry which is preliminary data.</text>
</comment>
<dbReference type="EMBL" id="JBBKZU010000021">
    <property type="protein sequence ID" value="MEJ8815544.1"/>
    <property type="molecule type" value="Genomic_DNA"/>
</dbReference>